<dbReference type="EMBL" id="CP030032">
    <property type="protein sequence ID" value="AWV87941.1"/>
    <property type="molecule type" value="Genomic_DNA"/>
</dbReference>
<keyword evidence="2" id="KW-1185">Reference proteome</keyword>
<dbReference type="Proteomes" id="UP000249799">
    <property type="component" value="Chromosome"/>
</dbReference>
<organism evidence="1 2">
    <name type="scientific">Bradymonas sediminis</name>
    <dbReference type="NCBI Taxonomy" id="1548548"/>
    <lineage>
        <taxon>Bacteria</taxon>
        <taxon>Deltaproteobacteria</taxon>
        <taxon>Bradymonadales</taxon>
        <taxon>Bradymonadaceae</taxon>
        <taxon>Bradymonas</taxon>
    </lineage>
</organism>
<gene>
    <name evidence="1" type="ORF">DN745_00785</name>
</gene>
<dbReference type="AlphaFoldDB" id="A0A2Z4FG78"/>
<evidence type="ECO:0000313" key="2">
    <source>
        <dbReference type="Proteomes" id="UP000249799"/>
    </source>
</evidence>
<dbReference type="OrthoDB" id="9996073at2"/>
<name>A0A2Z4FG78_9DELT</name>
<reference evidence="1 2" key="1">
    <citation type="submission" date="2018-06" db="EMBL/GenBank/DDBJ databases">
        <title>Lujinxingia sediminis gen. nov. sp. nov., a new facultative anaerobic member of the class Deltaproteobacteria, and proposal of Lujinxingaceae fam. nov.</title>
        <authorList>
            <person name="Guo L.-Y."/>
            <person name="Li C.-M."/>
            <person name="Wang S."/>
            <person name="Du Z.-J."/>
        </authorList>
    </citation>
    <scope>NUCLEOTIDE SEQUENCE [LARGE SCALE GENOMIC DNA]</scope>
    <source>
        <strain evidence="1 2">FA350</strain>
    </source>
</reference>
<dbReference type="KEGG" id="bsed:DN745_00785"/>
<sequence>MGASKKLELAASASDPEKKPSTLVIDANAPMPWSVVFSLLSAADPLASLQTTHGAIDAGQRKIDTLEDGFVYHYGASPQVVLSRDFSLMRRVLVHAQGVDWEFRLSGDLGVGGLPERVDILRAGAPFANMRLSLSGQSNSPKSKR</sequence>
<evidence type="ECO:0000313" key="1">
    <source>
        <dbReference type="EMBL" id="AWV87941.1"/>
    </source>
</evidence>
<protein>
    <submittedName>
        <fullName evidence="1">Uncharacterized protein</fullName>
    </submittedName>
</protein>
<proteinExistence type="predicted"/>
<accession>A0A2Z4FG78</accession>